<evidence type="ECO:0000259" key="4">
    <source>
        <dbReference type="PROSITE" id="PS50949"/>
    </source>
</evidence>
<dbReference type="Proteomes" id="UP000199074">
    <property type="component" value="Unassembled WGS sequence"/>
</dbReference>
<dbReference type="CDD" id="cd07377">
    <property type="entry name" value="WHTH_GntR"/>
    <property type="match status" value="1"/>
</dbReference>
<dbReference type="Gene3D" id="1.20.120.530">
    <property type="entry name" value="GntR ligand-binding domain-like"/>
    <property type="match status" value="1"/>
</dbReference>
<dbReference type="GO" id="GO:0003677">
    <property type="term" value="F:DNA binding"/>
    <property type="evidence" value="ECO:0007669"/>
    <property type="project" value="UniProtKB-KW"/>
</dbReference>
<dbReference type="EMBL" id="FPCK01000001">
    <property type="protein sequence ID" value="SFV28486.1"/>
    <property type="molecule type" value="Genomic_DNA"/>
</dbReference>
<dbReference type="SUPFAM" id="SSF46785">
    <property type="entry name" value="Winged helix' DNA-binding domain"/>
    <property type="match status" value="1"/>
</dbReference>
<gene>
    <name evidence="5" type="ORF">SAMN05216456_0528</name>
</gene>
<feature type="domain" description="HTH gntR-type" evidence="4">
    <location>
        <begin position="16"/>
        <end position="83"/>
    </location>
</feature>
<reference evidence="5 6" key="1">
    <citation type="submission" date="2016-10" db="EMBL/GenBank/DDBJ databases">
        <authorList>
            <person name="de Groot N.N."/>
        </authorList>
    </citation>
    <scope>NUCLEOTIDE SEQUENCE [LARGE SCALE GENOMIC DNA]</scope>
    <source>
        <strain evidence="5 6">IPL20</strain>
    </source>
</reference>
<keyword evidence="6" id="KW-1185">Reference proteome</keyword>
<evidence type="ECO:0000256" key="1">
    <source>
        <dbReference type="ARBA" id="ARBA00023015"/>
    </source>
</evidence>
<organism evidence="5 6">
    <name type="scientific">Devosia crocina</name>
    <dbReference type="NCBI Taxonomy" id="429728"/>
    <lineage>
        <taxon>Bacteria</taxon>
        <taxon>Pseudomonadati</taxon>
        <taxon>Pseudomonadota</taxon>
        <taxon>Alphaproteobacteria</taxon>
        <taxon>Hyphomicrobiales</taxon>
        <taxon>Devosiaceae</taxon>
        <taxon>Devosia</taxon>
    </lineage>
</organism>
<dbReference type="Pfam" id="PF07729">
    <property type="entry name" value="FCD"/>
    <property type="match status" value="1"/>
</dbReference>
<dbReference type="InterPro" id="IPR036388">
    <property type="entry name" value="WH-like_DNA-bd_sf"/>
</dbReference>
<evidence type="ECO:0000313" key="5">
    <source>
        <dbReference type="EMBL" id="SFV28486.1"/>
    </source>
</evidence>
<name>A0A1I7N1N5_9HYPH</name>
<dbReference type="STRING" id="429728.SAMN05216456_0528"/>
<keyword evidence="3" id="KW-0804">Transcription</keyword>
<dbReference type="Pfam" id="PF00392">
    <property type="entry name" value="GntR"/>
    <property type="match status" value="1"/>
</dbReference>
<dbReference type="PROSITE" id="PS50949">
    <property type="entry name" value="HTH_GNTR"/>
    <property type="match status" value="1"/>
</dbReference>
<dbReference type="Gene3D" id="1.10.10.10">
    <property type="entry name" value="Winged helix-like DNA-binding domain superfamily/Winged helix DNA-binding domain"/>
    <property type="match status" value="1"/>
</dbReference>
<dbReference type="InterPro" id="IPR008920">
    <property type="entry name" value="TF_FadR/GntR_C"/>
</dbReference>
<sequence>MNTFGKLDALDPSLSLTLRDHVHKALRHAIIAGRYPFETRLNERQLAEELGVSTTPLKEAIRQLESEGLVRTLPRRGVVVLYGRTWAEEMILARAALEAMIARLAAQRIDEAGRESLRAAIADMTKATGGDDPDLLIAQNETFHDRIHRASECLYLGGLIGKQRLYDASARRVIHSDGAEKALALAEHTGIGTAILTGDIDEAERTMRNHVMRSGEVYIRLVFGNRTSPAVDLSSSQ</sequence>
<dbReference type="GO" id="GO:0003700">
    <property type="term" value="F:DNA-binding transcription factor activity"/>
    <property type="evidence" value="ECO:0007669"/>
    <property type="project" value="InterPro"/>
</dbReference>
<evidence type="ECO:0000313" key="6">
    <source>
        <dbReference type="Proteomes" id="UP000199074"/>
    </source>
</evidence>
<accession>A0A1I7N1N5</accession>
<dbReference type="PANTHER" id="PTHR43537">
    <property type="entry name" value="TRANSCRIPTIONAL REGULATOR, GNTR FAMILY"/>
    <property type="match status" value="1"/>
</dbReference>
<dbReference type="InterPro" id="IPR011711">
    <property type="entry name" value="GntR_C"/>
</dbReference>
<proteinExistence type="predicted"/>
<dbReference type="RefSeq" id="WP_175528429.1">
    <property type="nucleotide sequence ID" value="NZ_FPCK01000001.1"/>
</dbReference>
<dbReference type="InterPro" id="IPR036390">
    <property type="entry name" value="WH_DNA-bd_sf"/>
</dbReference>
<evidence type="ECO:0000256" key="3">
    <source>
        <dbReference type="ARBA" id="ARBA00023163"/>
    </source>
</evidence>
<dbReference type="SMART" id="SM00895">
    <property type="entry name" value="FCD"/>
    <property type="match status" value="1"/>
</dbReference>
<keyword evidence="2 5" id="KW-0238">DNA-binding</keyword>
<dbReference type="AlphaFoldDB" id="A0A1I7N1N5"/>
<dbReference type="PANTHER" id="PTHR43537:SF49">
    <property type="entry name" value="TRANSCRIPTIONAL REGULATORY PROTEIN"/>
    <property type="match status" value="1"/>
</dbReference>
<protein>
    <submittedName>
        <fullName evidence="5">DNA-binding transcriptional regulator, GntR family</fullName>
    </submittedName>
</protein>
<dbReference type="InterPro" id="IPR000524">
    <property type="entry name" value="Tscrpt_reg_HTH_GntR"/>
</dbReference>
<dbReference type="SUPFAM" id="SSF48008">
    <property type="entry name" value="GntR ligand-binding domain-like"/>
    <property type="match status" value="1"/>
</dbReference>
<dbReference type="SMART" id="SM00345">
    <property type="entry name" value="HTH_GNTR"/>
    <property type="match status" value="1"/>
</dbReference>
<evidence type="ECO:0000256" key="2">
    <source>
        <dbReference type="ARBA" id="ARBA00023125"/>
    </source>
</evidence>
<keyword evidence="1" id="KW-0805">Transcription regulation</keyword>
<dbReference type="PRINTS" id="PR00035">
    <property type="entry name" value="HTHGNTR"/>
</dbReference>